<evidence type="ECO:0000313" key="2">
    <source>
        <dbReference type="EMBL" id="GJT92366.1"/>
    </source>
</evidence>
<feature type="domain" description="Integrase zinc-binding" evidence="1">
    <location>
        <begin position="39"/>
        <end position="93"/>
    </location>
</feature>
<dbReference type="EMBL" id="BQNB010020102">
    <property type="protein sequence ID" value="GJT92366.1"/>
    <property type="molecule type" value="Genomic_DNA"/>
</dbReference>
<dbReference type="InterPro" id="IPR052160">
    <property type="entry name" value="Gypsy_RT_Integrase-like"/>
</dbReference>
<keyword evidence="2" id="KW-0695">RNA-directed DNA polymerase</keyword>
<gene>
    <name evidence="2" type="ORF">Tco_1081211</name>
</gene>
<dbReference type="PANTHER" id="PTHR47266">
    <property type="entry name" value="ENDONUCLEASE-RELATED"/>
    <property type="match status" value="1"/>
</dbReference>
<proteinExistence type="predicted"/>
<dbReference type="Gene3D" id="1.10.340.70">
    <property type="match status" value="1"/>
</dbReference>
<dbReference type="Pfam" id="PF17921">
    <property type="entry name" value="Integrase_H2C2"/>
    <property type="match status" value="1"/>
</dbReference>
<dbReference type="Proteomes" id="UP001151760">
    <property type="component" value="Unassembled WGS sequence"/>
</dbReference>
<keyword evidence="2" id="KW-0548">Nucleotidyltransferase</keyword>
<name>A0ABQ5HY27_9ASTR</name>
<organism evidence="2 3">
    <name type="scientific">Tanacetum coccineum</name>
    <dbReference type="NCBI Taxonomy" id="301880"/>
    <lineage>
        <taxon>Eukaryota</taxon>
        <taxon>Viridiplantae</taxon>
        <taxon>Streptophyta</taxon>
        <taxon>Embryophyta</taxon>
        <taxon>Tracheophyta</taxon>
        <taxon>Spermatophyta</taxon>
        <taxon>Magnoliopsida</taxon>
        <taxon>eudicotyledons</taxon>
        <taxon>Gunneridae</taxon>
        <taxon>Pentapetalae</taxon>
        <taxon>asterids</taxon>
        <taxon>campanulids</taxon>
        <taxon>Asterales</taxon>
        <taxon>Asteraceae</taxon>
        <taxon>Asteroideae</taxon>
        <taxon>Anthemideae</taxon>
        <taxon>Anthemidinae</taxon>
        <taxon>Tanacetum</taxon>
    </lineage>
</organism>
<sequence length="142" mass="16701">MSYQQKKKFFADIKYYFWEDPYLFRVRADQVIRRCVHGKEAMKILEHCHSGPTGWHNVVANTARKVFEACFYWPTLFKDAHNFVKSCDACQRAGNISRRDEMPQTILQVCEIFDVYGINFMGQFPNSHGNKYILVAVDYVSK</sequence>
<protein>
    <submittedName>
        <fullName evidence="2">Reverse transcriptase domain-containing protein</fullName>
    </submittedName>
</protein>
<dbReference type="GO" id="GO:0003964">
    <property type="term" value="F:RNA-directed DNA polymerase activity"/>
    <property type="evidence" value="ECO:0007669"/>
    <property type="project" value="UniProtKB-KW"/>
</dbReference>
<reference evidence="2" key="1">
    <citation type="journal article" date="2022" name="Int. J. Mol. Sci.">
        <title>Draft Genome of Tanacetum Coccineum: Genomic Comparison of Closely Related Tanacetum-Family Plants.</title>
        <authorList>
            <person name="Yamashiro T."/>
            <person name="Shiraishi A."/>
            <person name="Nakayama K."/>
            <person name="Satake H."/>
        </authorList>
    </citation>
    <scope>NUCLEOTIDE SEQUENCE</scope>
</reference>
<accession>A0ABQ5HY27</accession>
<dbReference type="InterPro" id="IPR041588">
    <property type="entry name" value="Integrase_H2C2"/>
</dbReference>
<evidence type="ECO:0000259" key="1">
    <source>
        <dbReference type="Pfam" id="PF17921"/>
    </source>
</evidence>
<evidence type="ECO:0000313" key="3">
    <source>
        <dbReference type="Proteomes" id="UP001151760"/>
    </source>
</evidence>
<comment type="caution">
    <text evidence="2">The sequence shown here is derived from an EMBL/GenBank/DDBJ whole genome shotgun (WGS) entry which is preliminary data.</text>
</comment>
<keyword evidence="3" id="KW-1185">Reference proteome</keyword>
<keyword evidence="2" id="KW-0808">Transferase</keyword>
<reference evidence="2" key="2">
    <citation type="submission" date="2022-01" db="EMBL/GenBank/DDBJ databases">
        <authorList>
            <person name="Yamashiro T."/>
            <person name="Shiraishi A."/>
            <person name="Satake H."/>
            <person name="Nakayama K."/>
        </authorList>
    </citation>
    <scope>NUCLEOTIDE SEQUENCE</scope>
</reference>